<sequence length="413" mass="44263">MILILEMTWRGRAHVPGNAATIETIARAFPGEKIRVFAEAGHLAELGRILAHGFGERIGFFPAADPAYLQGKTHIASARRAAREFTTLRRALAGVAAGEKILLFLLSATSTAVFAASLIARLDRRVVGAHLGMHGNLNEITGWRSRNPLRRAFDLRAALAAKHPPSVRFLVLEEAIRRELARRLPAAGARADVLPLPVNLAELSAAPAPSFAPPWRFGLVGQATKAKGIAVFLDLAERMKARFGDRVAFYVIGMIRGDQQDPRFAALAHKPDHGGLTREAFTARLAAMHYILMPLAPEYYALSASGAVVDAITWGKPMIATPIPIIDDLFARWGDLGQLCAGVEEMAAAIAGVVETPDPARYAAQQETLRRVRESRAPARLAAGYAALVAEKFPAFPASALACVAPACVASGD</sequence>
<evidence type="ECO:0000313" key="1">
    <source>
        <dbReference type="EMBL" id="HGC41638.1"/>
    </source>
</evidence>
<comment type="caution">
    <text evidence="1">The sequence shown here is derived from an EMBL/GenBank/DDBJ whole genome shotgun (WGS) entry which is preliminary data.</text>
</comment>
<proteinExistence type="predicted"/>
<dbReference type="EMBL" id="DTQM01000003">
    <property type="protein sequence ID" value="HGC41638.1"/>
    <property type="molecule type" value="Genomic_DNA"/>
</dbReference>
<accession>A0A8J4M525</accession>
<dbReference type="Gene3D" id="3.40.50.2000">
    <property type="entry name" value="Glycogen Phosphorylase B"/>
    <property type="match status" value="1"/>
</dbReference>
<evidence type="ECO:0008006" key="2">
    <source>
        <dbReference type="Google" id="ProtNLM"/>
    </source>
</evidence>
<protein>
    <recommendedName>
        <fullName evidence="2">Glycosyltransferase</fullName>
    </recommendedName>
</protein>
<name>A0A8J4M525_9PROT</name>
<dbReference type="SUPFAM" id="SSF53756">
    <property type="entry name" value="UDP-Glycosyltransferase/glycogen phosphorylase"/>
    <property type="match status" value="1"/>
</dbReference>
<reference evidence="1" key="1">
    <citation type="journal article" date="2020" name="mSystems">
        <title>Genome- and Community-Level Interaction Insights into Carbon Utilization and Element Cycling Functions of Hydrothermarchaeota in Hydrothermal Sediment.</title>
        <authorList>
            <person name="Zhou Z."/>
            <person name="Liu Y."/>
            <person name="Xu W."/>
            <person name="Pan J."/>
            <person name="Luo Z.H."/>
            <person name="Li M."/>
        </authorList>
    </citation>
    <scope>NUCLEOTIDE SEQUENCE</scope>
    <source>
        <strain evidence="1">SpSt-997</strain>
    </source>
</reference>
<gene>
    <name evidence="1" type="ORF">ENY07_00195</name>
</gene>
<dbReference type="AlphaFoldDB" id="A0A8J4M525"/>
<organism evidence="1">
    <name type="scientific">Acidicaldus sp</name>
    <dbReference type="NCBI Taxonomy" id="1872105"/>
    <lineage>
        <taxon>Bacteria</taxon>
        <taxon>Pseudomonadati</taxon>
        <taxon>Pseudomonadota</taxon>
        <taxon>Alphaproteobacteria</taxon>
        <taxon>Acetobacterales</taxon>
        <taxon>Acetobacteraceae</taxon>
        <taxon>Acidicaldus</taxon>
    </lineage>
</organism>